<feature type="region of interest" description="Disordered" evidence="6">
    <location>
        <begin position="755"/>
        <end position="774"/>
    </location>
</feature>
<dbReference type="EMBL" id="QWVS01000032">
    <property type="protein sequence ID" value="RID83686.1"/>
    <property type="molecule type" value="Genomic_DNA"/>
</dbReference>
<name>A0A398B7K0_9BACI</name>
<proteinExistence type="predicted"/>
<dbReference type="PANTHER" id="PTHR10465">
    <property type="entry name" value="TRANSMEMBRANE GTPASE FZO1"/>
    <property type="match status" value="1"/>
</dbReference>
<dbReference type="Proteomes" id="UP000266016">
    <property type="component" value="Unassembled WGS sequence"/>
</dbReference>
<dbReference type="Gene3D" id="3.40.50.300">
    <property type="entry name" value="P-loop containing nucleotide triphosphate hydrolases"/>
    <property type="match status" value="2"/>
</dbReference>
<keyword evidence="4" id="KW-0342">GTP-binding</keyword>
<dbReference type="InterPro" id="IPR027094">
    <property type="entry name" value="Mitofusin_fam"/>
</dbReference>
<evidence type="ECO:0000313" key="9">
    <source>
        <dbReference type="Proteomes" id="UP000266016"/>
    </source>
</evidence>
<dbReference type="RefSeq" id="WP_119118068.1">
    <property type="nucleotide sequence ID" value="NZ_QWVS01000032.1"/>
</dbReference>
<evidence type="ECO:0000256" key="4">
    <source>
        <dbReference type="ARBA" id="ARBA00023134"/>
    </source>
</evidence>
<organism evidence="8 9">
    <name type="scientific">Peribacillus asahii</name>
    <dbReference type="NCBI Taxonomy" id="228899"/>
    <lineage>
        <taxon>Bacteria</taxon>
        <taxon>Bacillati</taxon>
        <taxon>Bacillota</taxon>
        <taxon>Bacilli</taxon>
        <taxon>Bacillales</taxon>
        <taxon>Bacillaceae</taxon>
        <taxon>Peribacillus</taxon>
    </lineage>
</organism>
<dbReference type="GO" id="GO:0003924">
    <property type="term" value="F:GTPase activity"/>
    <property type="evidence" value="ECO:0007669"/>
    <property type="project" value="InterPro"/>
</dbReference>
<evidence type="ECO:0000256" key="5">
    <source>
        <dbReference type="ARBA" id="ARBA00023136"/>
    </source>
</evidence>
<keyword evidence="9" id="KW-1185">Reference proteome</keyword>
<dbReference type="InterPro" id="IPR027417">
    <property type="entry name" value="P-loop_NTPase"/>
</dbReference>
<feature type="domain" description="Dynamin N-terminal" evidence="7">
    <location>
        <begin position="657"/>
        <end position="898"/>
    </location>
</feature>
<protein>
    <recommendedName>
        <fullName evidence="7">Dynamin N-terminal domain-containing protein</fullName>
    </recommendedName>
</protein>
<evidence type="ECO:0000256" key="6">
    <source>
        <dbReference type="SAM" id="MobiDB-lite"/>
    </source>
</evidence>
<feature type="compositionally biased region" description="Basic and acidic residues" evidence="6">
    <location>
        <begin position="765"/>
        <end position="774"/>
    </location>
</feature>
<accession>A0A398B7K0</accession>
<dbReference type="SUPFAM" id="SSF52540">
    <property type="entry name" value="P-loop containing nucleoside triphosphate hydrolases"/>
    <property type="match status" value="2"/>
</dbReference>
<feature type="domain" description="Dynamin N-terminal" evidence="7">
    <location>
        <begin position="68"/>
        <end position="223"/>
    </location>
</feature>
<evidence type="ECO:0000256" key="3">
    <source>
        <dbReference type="ARBA" id="ARBA00022801"/>
    </source>
</evidence>
<reference evidence="8 9" key="1">
    <citation type="submission" date="2018-08" db="EMBL/GenBank/DDBJ databases">
        <title>Bacillus jemisoniae sp. nov., Bacillus chryseoplanitiae sp. nov., Bacillus resnikiae sp. nov., and Bacillus frankliniae sp. nov., isolated from Viking spacecraft and associated surfaces.</title>
        <authorList>
            <person name="Seuylemezian A."/>
            <person name="Vaishampayan P."/>
        </authorList>
    </citation>
    <scope>NUCLEOTIDE SEQUENCE [LARGE SCALE GENOMIC DNA]</scope>
    <source>
        <strain evidence="8 9">MA001</strain>
    </source>
</reference>
<evidence type="ECO:0000259" key="7">
    <source>
        <dbReference type="Pfam" id="PF00350"/>
    </source>
</evidence>
<dbReference type="GO" id="GO:0016020">
    <property type="term" value="C:membrane"/>
    <property type="evidence" value="ECO:0007669"/>
    <property type="project" value="UniProtKB-SubCell"/>
</dbReference>
<gene>
    <name evidence="8" type="ORF">D1953_15400</name>
</gene>
<dbReference type="Pfam" id="PF00350">
    <property type="entry name" value="Dynamin_N"/>
    <property type="match status" value="2"/>
</dbReference>
<sequence>MIGSEKDMNDNTELGKLDETIMNANYTTQMVQERLRELNHLFKEDANEECLKKGEDLLAKASRNEYAIGFCGHFSAGKSTLINELLGEAILPSHPIPTSANIVKIHHGPPFVKVLFKEKGLLTLENPNDLTQIQSYCRDGDSVTEIEISNPNANLPEGVAFIDTPGIDSTDDAHRVATESSLHLVDSIVYMMDYHHVQSEVNFSFLKQITTSNKDCIIVVNQIDKHLETEIPFSVFRKQVHQSLVDHNISFNKLLFVSGKVHNAPFNELDQLKSCLETYIISKEKRVLLNIIKEGFMLIEQHKKWFKKQYNKELTEYGEILTPHQLEDEAELRKSLKATKERLIPLDDLQEHFEIEFEEKMKTVLQNANLMPYHTRNLARDFLESEQLSFKLHGLFSRKKTNAEKERRKTEFFNEVKENARTYLDIHIKDLLFKHMESYGIDDEAVHLSIHRFEGNLDPDIITSSLKRGALFSHEYVLNYCQSVIESVHAHYKKAVRVQLEEAIKALRKREGSQQKNQIRKRDELERKLAAISGIKNIHAKVETRVNSLRELLRPNTSQTITENEIHPLQSSSSFTFTKGGAVSVQSKKWTVNIGEAFTNEKKEKQVNLNHLNEKRQQTADSLVEIAAQIEKYKGLHSYSLDLGERADRLKNQRFIVTLFGAFSAGKSSFANALIGENILPVSPSPTTAAINQILPPTQEHPHETVIVNFKQEKDLLQDINDALSPAETSVERISELFQLLSKREEILKEIAEKEKVGNDSTESTEQKKEEKRDPLELLDKGQIALLNAIQLGYDEMNALINQEKKVSITEFQRLVATEQQACFIEKINLYYDCPITQQGIILVDTPGADSIHRRHTELAFNYIKESDAVLFVTYYNHAFSKADREFLIQLGRIKDCFTNDKMFFIVNAADLAENAEEVQHVLTHVEKELLHCGIRYPSIFPVSSQLAMYAKRYIKGACTQEQKQLYESKIPAPSRRNGVSYSGLAAFEEALHRFTLNDLTELSIQSSIHDLSMITRIMDSWLHAADIDESERVKRLNEAFIKKEQAVETIRTSQDDIEEKLVLQEIHELLYYVKQRVFYRYFDEFKDIFTFSRFREGDFHTTLRKCLSEIIQFIAYDLTQEMRATSFRIEVFLKKQLKEKHRRLTETIEKDVHQTFFMPYSEPTIDLLSFSEEMHDFSFGQYEQLLDRYQNMKDSFIVKGNRILRDELEEKLRGPVDKYIKNQREKIELHYYSLFQKELMKLKESLLIQAEDFFKGEITALSIEIDNNDLKNTHAFIHRKLQELNSHVY</sequence>
<comment type="caution">
    <text evidence="8">The sequence shown here is derived from an EMBL/GenBank/DDBJ whole genome shotgun (WGS) entry which is preliminary data.</text>
</comment>
<keyword evidence="2" id="KW-0547">Nucleotide-binding</keyword>
<keyword evidence="3" id="KW-0378">Hydrolase</keyword>
<keyword evidence="5" id="KW-0472">Membrane</keyword>
<dbReference type="GO" id="GO:0005525">
    <property type="term" value="F:GTP binding"/>
    <property type="evidence" value="ECO:0007669"/>
    <property type="project" value="UniProtKB-KW"/>
</dbReference>
<dbReference type="CDD" id="cd09912">
    <property type="entry name" value="DLP_2"/>
    <property type="match status" value="1"/>
</dbReference>
<evidence type="ECO:0000256" key="2">
    <source>
        <dbReference type="ARBA" id="ARBA00022741"/>
    </source>
</evidence>
<evidence type="ECO:0000256" key="1">
    <source>
        <dbReference type="ARBA" id="ARBA00004370"/>
    </source>
</evidence>
<dbReference type="InterPro" id="IPR045063">
    <property type="entry name" value="Dynamin_N"/>
</dbReference>
<comment type="subcellular location">
    <subcellularLocation>
        <location evidence="1">Membrane</location>
    </subcellularLocation>
</comment>
<evidence type="ECO:0000313" key="8">
    <source>
        <dbReference type="EMBL" id="RID83686.1"/>
    </source>
</evidence>
<dbReference type="PANTHER" id="PTHR10465:SF0">
    <property type="entry name" value="SARCALUMENIN"/>
    <property type="match status" value="1"/>
</dbReference>